<organism evidence="4 5">
    <name type="scientific">Luteimicrobium subarcticum</name>
    <dbReference type="NCBI Taxonomy" id="620910"/>
    <lineage>
        <taxon>Bacteria</taxon>
        <taxon>Bacillati</taxon>
        <taxon>Actinomycetota</taxon>
        <taxon>Actinomycetes</taxon>
        <taxon>Micrococcales</taxon>
        <taxon>Luteimicrobium</taxon>
    </lineage>
</organism>
<dbReference type="PROSITE" id="PS51459">
    <property type="entry name" value="FIDO"/>
    <property type="match status" value="1"/>
</dbReference>
<dbReference type="GO" id="GO:0005524">
    <property type="term" value="F:ATP binding"/>
    <property type="evidence" value="ECO:0007669"/>
    <property type="project" value="UniProtKB-KW"/>
</dbReference>
<evidence type="ECO:0000313" key="5">
    <source>
        <dbReference type="Proteomes" id="UP000231586"/>
    </source>
</evidence>
<dbReference type="PANTHER" id="PTHR13504">
    <property type="entry name" value="FIDO DOMAIN-CONTAINING PROTEIN DDB_G0283145"/>
    <property type="match status" value="1"/>
</dbReference>
<reference evidence="4 5" key="1">
    <citation type="submission" date="2017-11" db="EMBL/GenBank/DDBJ databases">
        <title>Genomic Encyclopedia of Archaeal and Bacterial Type Strains, Phase II (KMG-II): From Individual Species to Whole Genera.</title>
        <authorList>
            <person name="Goeker M."/>
        </authorList>
    </citation>
    <scope>NUCLEOTIDE SEQUENCE [LARGE SCALE GENOMIC DNA]</scope>
    <source>
        <strain evidence="4 5">DSM 22413</strain>
    </source>
</reference>
<dbReference type="InterPro" id="IPR036597">
    <property type="entry name" value="Fido-like_dom_sf"/>
</dbReference>
<evidence type="ECO:0000313" key="4">
    <source>
        <dbReference type="EMBL" id="PJI85548.1"/>
    </source>
</evidence>
<comment type="caution">
    <text evidence="4">The sequence shown here is derived from an EMBL/GenBank/DDBJ whole genome shotgun (WGS) entry which is preliminary data.</text>
</comment>
<gene>
    <name evidence="4" type="ORF">CLV34_2730</name>
</gene>
<dbReference type="AlphaFoldDB" id="A0A2M8W3P8"/>
<dbReference type="RefSeq" id="WP_100350850.1">
    <property type="nucleotide sequence ID" value="NZ_PGTZ01000011.1"/>
</dbReference>
<dbReference type="InterPro" id="IPR040198">
    <property type="entry name" value="Fido_containing"/>
</dbReference>
<protein>
    <submittedName>
        <fullName evidence="4">Fic family protein</fullName>
    </submittedName>
</protein>
<dbReference type="SUPFAM" id="SSF140931">
    <property type="entry name" value="Fic-like"/>
    <property type="match status" value="1"/>
</dbReference>
<dbReference type="EMBL" id="PGTZ01000011">
    <property type="protein sequence ID" value="PJI85548.1"/>
    <property type="molecule type" value="Genomic_DNA"/>
</dbReference>
<evidence type="ECO:0000256" key="2">
    <source>
        <dbReference type="PIRSR" id="PIRSR640198-2"/>
    </source>
</evidence>
<dbReference type="SUPFAM" id="SSF46785">
    <property type="entry name" value="Winged helix' DNA-binding domain"/>
    <property type="match status" value="1"/>
</dbReference>
<feature type="binding site" evidence="2">
    <location>
        <begin position="230"/>
        <end position="237"/>
    </location>
    <ligand>
        <name>ATP</name>
        <dbReference type="ChEBI" id="CHEBI:30616"/>
    </ligand>
</feature>
<keyword evidence="2" id="KW-0067">ATP-binding</keyword>
<dbReference type="Proteomes" id="UP000231586">
    <property type="component" value="Unassembled WGS sequence"/>
</dbReference>
<name>A0A2M8W3P8_9MICO</name>
<keyword evidence="2" id="KW-0547">Nucleotide-binding</keyword>
<dbReference type="PANTHER" id="PTHR13504:SF38">
    <property type="entry name" value="FIDO DOMAIN-CONTAINING PROTEIN"/>
    <property type="match status" value="1"/>
</dbReference>
<dbReference type="InterPro" id="IPR003812">
    <property type="entry name" value="Fido"/>
</dbReference>
<feature type="active site" evidence="1">
    <location>
        <position position="226"/>
    </location>
</feature>
<dbReference type="InterPro" id="IPR036390">
    <property type="entry name" value="WH_DNA-bd_sf"/>
</dbReference>
<evidence type="ECO:0000259" key="3">
    <source>
        <dbReference type="PROSITE" id="PS51459"/>
    </source>
</evidence>
<dbReference type="OrthoDB" id="9813719at2"/>
<accession>A0A2M8W3P8</accession>
<keyword evidence="5" id="KW-1185">Reference proteome</keyword>
<feature type="domain" description="Fido" evidence="3">
    <location>
        <begin position="142"/>
        <end position="289"/>
    </location>
</feature>
<dbReference type="InterPro" id="IPR036388">
    <property type="entry name" value="WH-like_DNA-bd_sf"/>
</dbReference>
<sequence>MTTHSWPALTYERVPWHIAPEIEPHLDIWQKRRMERPYRAAVVPRIADLSPAAHLSRDTLELVERTSTLMLTFDAESATLPVAMPAVLLRSEAASSSQIEHLTSSARNVAVAELGLSSRENAQVVAANSRAMRQALALDDDLDAAAVLAVHRALLQDSAPEIAGRLRDRAVWIGASTLSPHDADYVAPRADAVPAALDDLCAFARRADVTGLLRAAVVHAQFETVHPFEDGNGRTGRALIHTVLRSAGLVTHATVPVSAGLLGNVQRYFDALTAYRDGHLDPLVTEVAHGARAAVANGRALAAQVVELRDRWRDTLTVRSDSTAWRLVDHLFTQPVVNAAHVASALGVSDRGARNAVDALEHAGVLTPVTVGRRNRVWQAPAILAAMDEFAARAQRRGVPG</sequence>
<proteinExistence type="predicted"/>
<dbReference type="Gene3D" id="1.10.10.10">
    <property type="entry name" value="Winged helix-like DNA-binding domain superfamily/Winged helix DNA-binding domain"/>
    <property type="match status" value="1"/>
</dbReference>
<dbReference type="Pfam" id="PF02661">
    <property type="entry name" value="Fic"/>
    <property type="match status" value="1"/>
</dbReference>
<evidence type="ECO:0000256" key="1">
    <source>
        <dbReference type="PIRSR" id="PIRSR640198-1"/>
    </source>
</evidence>
<dbReference type="Gene3D" id="1.10.3290.10">
    <property type="entry name" value="Fido-like domain"/>
    <property type="match status" value="1"/>
</dbReference>